<feature type="domain" description="RPW8" evidence="1">
    <location>
        <begin position="2"/>
        <end position="73"/>
    </location>
</feature>
<evidence type="ECO:0000313" key="2">
    <source>
        <dbReference type="EMBL" id="VVA27583.1"/>
    </source>
</evidence>
<dbReference type="InterPro" id="IPR008808">
    <property type="entry name" value="Powdery_mildew-R_dom"/>
</dbReference>
<gene>
    <name evidence="2" type="ORF">ALMOND_2B020310</name>
</gene>
<evidence type="ECO:0000313" key="3">
    <source>
        <dbReference type="Proteomes" id="UP000327085"/>
    </source>
</evidence>
<dbReference type="EMBL" id="CABIKO010000124">
    <property type="protein sequence ID" value="VVA27583.1"/>
    <property type="molecule type" value="Genomic_DNA"/>
</dbReference>
<reference evidence="3" key="1">
    <citation type="journal article" date="2020" name="Plant J.">
        <title>Transposons played a major role in the diversification between the closely related almond and peach genomes: results from the almond genome sequence.</title>
        <authorList>
            <person name="Alioto T."/>
            <person name="Alexiou K.G."/>
            <person name="Bardil A."/>
            <person name="Barteri F."/>
            <person name="Castanera R."/>
            <person name="Cruz F."/>
            <person name="Dhingra A."/>
            <person name="Duval H."/>
            <person name="Fernandez I Marti A."/>
            <person name="Frias L."/>
            <person name="Galan B."/>
            <person name="Garcia J.L."/>
            <person name="Howad W."/>
            <person name="Gomez-Garrido J."/>
            <person name="Gut M."/>
            <person name="Julca I."/>
            <person name="Morata J."/>
            <person name="Puigdomenech P."/>
            <person name="Ribeca P."/>
            <person name="Rubio Cabetas M.J."/>
            <person name="Vlasova A."/>
            <person name="Wirthensohn M."/>
            <person name="Garcia-Mas J."/>
            <person name="Gabaldon T."/>
            <person name="Casacuberta J.M."/>
            <person name="Arus P."/>
        </authorList>
    </citation>
    <scope>NUCLEOTIDE SEQUENCE [LARGE SCALE GENOMIC DNA]</scope>
    <source>
        <strain evidence="3">cv. Texas</strain>
    </source>
</reference>
<dbReference type="Gramene" id="VVA27583">
    <property type="protein sequence ID" value="VVA27583"/>
    <property type="gene ID" value="Prudul26B020310"/>
</dbReference>
<dbReference type="InParanoid" id="A0A5E4FHE7"/>
<protein>
    <submittedName>
        <fullName evidence="2">PREDICTED: probable</fullName>
    </submittedName>
</protein>
<organism evidence="2 3">
    <name type="scientific">Prunus dulcis</name>
    <name type="common">Almond</name>
    <name type="synonym">Amygdalus dulcis</name>
    <dbReference type="NCBI Taxonomy" id="3755"/>
    <lineage>
        <taxon>Eukaryota</taxon>
        <taxon>Viridiplantae</taxon>
        <taxon>Streptophyta</taxon>
        <taxon>Embryophyta</taxon>
        <taxon>Tracheophyta</taxon>
        <taxon>Spermatophyta</taxon>
        <taxon>Magnoliopsida</taxon>
        <taxon>eudicotyledons</taxon>
        <taxon>Gunneridae</taxon>
        <taxon>Pentapetalae</taxon>
        <taxon>rosids</taxon>
        <taxon>fabids</taxon>
        <taxon>Rosales</taxon>
        <taxon>Rosaceae</taxon>
        <taxon>Amygdaloideae</taxon>
        <taxon>Amygdaleae</taxon>
        <taxon>Prunus</taxon>
    </lineage>
</organism>
<proteinExistence type="predicted"/>
<sequence length="359" mass="41151">MFGMLFGVVIQVKDKTKMFKHILGYLNSTLDSLKPLIEEITEYNKVLHLPKEELKNFTIQMEMRVELIHKCSKETGQQPSLLVLDEVWPGSEPILDKFDNFKTSYYKILVTLRSEFRTFGSPYYLQSINDEGTMTLSHHSCANSFESLDDEDLEIQALLFLKIFVVNTIMTLELVGGAALGTAFAALYDVVKIALGRTVMQFKPLLGDLKFTLDSLKPRIIQQIGEPNLALGLPNKEIDSLQQQMEEGVKLVVKLSKLSMWSCSIWCNCCNCIKPSYTDQLVELDRSLRILLEILKQQEIRDVNEALLLARKIHDKQDELDKKLSGLLKVQQESALRVHEEWNGREFSRSNNSQTTWQK</sequence>
<accession>A0A5E4FHE7</accession>
<evidence type="ECO:0000259" key="1">
    <source>
        <dbReference type="Pfam" id="PF05659"/>
    </source>
</evidence>
<feature type="domain" description="RPW8" evidence="1">
    <location>
        <begin position="173"/>
        <end position="309"/>
    </location>
</feature>
<name>A0A5E4FHE7_PRUDU</name>
<dbReference type="Proteomes" id="UP000327085">
    <property type="component" value="Chromosome 5"/>
</dbReference>
<dbReference type="AlphaFoldDB" id="A0A5E4FHE7"/>
<dbReference type="Pfam" id="PF05659">
    <property type="entry name" value="RPW8"/>
    <property type="match status" value="2"/>
</dbReference>